<evidence type="ECO:0000313" key="4">
    <source>
        <dbReference type="Proteomes" id="UP000887568"/>
    </source>
</evidence>
<dbReference type="OrthoDB" id="10348687at2759"/>
<feature type="signal peptide" evidence="2">
    <location>
        <begin position="1"/>
        <end position="24"/>
    </location>
</feature>
<evidence type="ECO:0000256" key="1">
    <source>
        <dbReference type="SAM" id="MobiDB-lite"/>
    </source>
</evidence>
<accession>A0A913ZQQ9</accession>
<dbReference type="GeneID" id="119726174"/>
<evidence type="ECO:0000256" key="2">
    <source>
        <dbReference type="SAM" id="SignalP"/>
    </source>
</evidence>
<name>A0A913ZQQ9_PATMI</name>
<feature type="region of interest" description="Disordered" evidence="1">
    <location>
        <begin position="105"/>
        <end position="150"/>
    </location>
</feature>
<feature type="chain" id="PRO_5036746493" evidence="2">
    <location>
        <begin position="25"/>
        <end position="150"/>
    </location>
</feature>
<dbReference type="AlphaFoldDB" id="A0A913ZQQ9"/>
<keyword evidence="2" id="KW-0732">Signal</keyword>
<keyword evidence="4" id="KW-1185">Reference proteome</keyword>
<evidence type="ECO:0000313" key="3">
    <source>
        <dbReference type="EnsemblMetazoa" id="XP_038053714.1"/>
    </source>
</evidence>
<feature type="compositionally biased region" description="Basic residues" evidence="1">
    <location>
        <begin position="127"/>
        <end position="139"/>
    </location>
</feature>
<proteinExistence type="predicted"/>
<dbReference type="Proteomes" id="UP000887568">
    <property type="component" value="Unplaced"/>
</dbReference>
<reference evidence="3" key="1">
    <citation type="submission" date="2022-11" db="UniProtKB">
        <authorList>
            <consortium name="EnsemblMetazoa"/>
        </authorList>
    </citation>
    <scope>IDENTIFICATION</scope>
</reference>
<protein>
    <submittedName>
        <fullName evidence="3">Uncharacterized protein</fullName>
    </submittedName>
</protein>
<organism evidence="3 4">
    <name type="scientific">Patiria miniata</name>
    <name type="common">Bat star</name>
    <name type="synonym">Asterina miniata</name>
    <dbReference type="NCBI Taxonomy" id="46514"/>
    <lineage>
        <taxon>Eukaryota</taxon>
        <taxon>Metazoa</taxon>
        <taxon>Echinodermata</taxon>
        <taxon>Eleutherozoa</taxon>
        <taxon>Asterozoa</taxon>
        <taxon>Asteroidea</taxon>
        <taxon>Valvatacea</taxon>
        <taxon>Valvatida</taxon>
        <taxon>Asterinidae</taxon>
        <taxon>Patiria</taxon>
    </lineage>
</organism>
<dbReference type="EnsemblMetazoa" id="XM_038197786.1">
    <property type="protein sequence ID" value="XP_038053714.1"/>
    <property type="gene ID" value="LOC119726174"/>
</dbReference>
<dbReference type="RefSeq" id="XP_038053714.1">
    <property type="nucleotide sequence ID" value="XM_038197786.1"/>
</dbReference>
<dbReference type="OMA" id="FTKCCLL"/>
<sequence length="150" mass="16387">MEGFTKCCLLVVLAVCFGSLCVMGGDDLIGQGYNDGLYTGDFTDEEEGAEAFQNLIGDLMNDVGAENSLRDAMLEDTLAHAQFGAETKRTNRCRPGRCVFRGPNPNAGSRVLPFGKREETPANTLSRRGRGPSKNRPRGNRTLLPFGKRR</sequence>